<comment type="caution">
    <text evidence="2">The sequence shown here is derived from an EMBL/GenBank/DDBJ whole genome shotgun (WGS) entry which is preliminary data.</text>
</comment>
<sequence length="228" mass="23689">MSTPTLPPVPRSSLLAAAMLAVGLAVGSVDALAGDQGLRWKPQDLAQEGSPLPQWQGRFGLATRAPEDAPWTVGDSANRLLGASLMGDYYFSRSAFSRGGGFRATGGLLLGTRNPLWSGALGGTQLAPGLSAEHRDYNRYSLTGLPLDPDGNDSAALPYVGIGYTGLFGKRPLTGVGWGFSADLGMMSLSPASAVRLGNVLGGQQSAGDLVRDLQLNPMLHLGVSYAF</sequence>
<reference evidence="2 3" key="1">
    <citation type="submission" date="2019-02" db="EMBL/GenBank/DDBJ databases">
        <title>Genomic Encyclopedia of Type Strains, Phase IV (KMG-IV): sequencing the most valuable type-strain genomes for metagenomic binning, comparative biology and taxonomic classification.</title>
        <authorList>
            <person name="Goeker M."/>
        </authorList>
    </citation>
    <scope>NUCLEOTIDE SEQUENCE [LARGE SCALE GENOMIC DNA]</scope>
    <source>
        <strain evidence="2 3">DSM 19570</strain>
    </source>
</reference>
<protein>
    <recommendedName>
        <fullName evidence="4">Outer membrane protein</fullName>
    </recommendedName>
</protein>
<feature type="signal peptide" evidence="1">
    <location>
        <begin position="1"/>
        <end position="33"/>
    </location>
</feature>
<name>A0A4Q7VG78_9BURK</name>
<dbReference type="Proteomes" id="UP000293671">
    <property type="component" value="Unassembled WGS sequence"/>
</dbReference>
<dbReference type="Gene3D" id="2.40.160.170">
    <property type="match status" value="1"/>
</dbReference>
<feature type="chain" id="PRO_5020957779" description="Outer membrane protein" evidence="1">
    <location>
        <begin position="34"/>
        <end position="228"/>
    </location>
</feature>
<dbReference type="OrthoDB" id="8684551at2"/>
<evidence type="ECO:0000313" key="2">
    <source>
        <dbReference type="EMBL" id="RZT95022.1"/>
    </source>
</evidence>
<dbReference type="RefSeq" id="WP_130433094.1">
    <property type="nucleotide sequence ID" value="NZ_SHKP01000007.1"/>
</dbReference>
<evidence type="ECO:0008006" key="4">
    <source>
        <dbReference type="Google" id="ProtNLM"/>
    </source>
</evidence>
<gene>
    <name evidence="2" type="ORF">EV670_2769</name>
</gene>
<keyword evidence="3" id="KW-1185">Reference proteome</keyword>
<evidence type="ECO:0000313" key="3">
    <source>
        <dbReference type="Proteomes" id="UP000293671"/>
    </source>
</evidence>
<accession>A0A4Q7VG78</accession>
<dbReference type="EMBL" id="SHKP01000007">
    <property type="protein sequence ID" value="RZT95022.1"/>
    <property type="molecule type" value="Genomic_DNA"/>
</dbReference>
<organism evidence="2 3">
    <name type="scientific">Rivibacter subsaxonicus</name>
    <dbReference type="NCBI Taxonomy" id="457575"/>
    <lineage>
        <taxon>Bacteria</taxon>
        <taxon>Pseudomonadati</taxon>
        <taxon>Pseudomonadota</taxon>
        <taxon>Betaproteobacteria</taxon>
        <taxon>Burkholderiales</taxon>
        <taxon>Rivibacter</taxon>
    </lineage>
</organism>
<dbReference type="AlphaFoldDB" id="A0A4Q7VG78"/>
<keyword evidence="1" id="KW-0732">Signal</keyword>
<evidence type="ECO:0000256" key="1">
    <source>
        <dbReference type="SAM" id="SignalP"/>
    </source>
</evidence>
<proteinExistence type="predicted"/>